<organism evidence="2 3">
    <name type="scientific">Williamwhitmania taraxaci</name>
    <dbReference type="NCBI Taxonomy" id="1640674"/>
    <lineage>
        <taxon>Bacteria</taxon>
        <taxon>Pseudomonadati</taxon>
        <taxon>Bacteroidota</taxon>
        <taxon>Bacteroidia</taxon>
        <taxon>Bacteroidales</taxon>
        <taxon>Williamwhitmaniaceae</taxon>
        <taxon>Williamwhitmania</taxon>
    </lineage>
</organism>
<dbReference type="STRING" id="1640674.SAMN05216323_108612"/>
<protein>
    <submittedName>
        <fullName evidence="2">ATP synthase protein I</fullName>
    </submittedName>
</protein>
<dbReference type="AlphaFoldDB" id="A0A1G6S435"/>
<dbReference type="NCBIfam" id="TIGR02230">
    <property type="entry name" value="ATPase_gene1"/>
    <property type="match status" value="1"/>
</dbReference>
<dbReference type="EMBL" id="FMYP01000086">
    <property type="protein sequence ID" value="SDD11461.1"/>
    <property type="molecule type" value="Genomic_DNA"/>
</dbReference>
<dbReference type="InterPro" id="IPR011744">
    <property type="entry name" value="ATPase_gene1"/>
</dbReference>
<reference evidence="2 3" key="1">
    <citation type="submission" date="2016-09" db="EMBL/GenBank/DDBJ databases">
        <authorList>
            <person name="Capua I."/>
            <person name="De Benedictis P."/>
            <person name="Joannis T."/>
            <person name="Lombin L.H."/>
            <person name="Cattoli G."/>
        </authorList>
    </citation>
    <scope>NUCLEOTIDE SEQUENCE [LARGE SCALE GENOMIC DNA]</scope>
    <source>
        <strain evidence="2 3">A7P-90m</strain>
    </source>
</reference>
<dbReference type="RefSeq" id="WP_092440711.1">
    <property type="nucleotide sequence ID" value="NZ_FMYP01000086.1"/>
</dbReference>
<evidence type="ECO:0000313" key="2">
    <source>
        <dbReference type="EMBL" id="SDD11461.1"/>
    </source>
</evidence>
<keyword evidence="3" id="KW-1185">Reference proteome</keyword>
<dbReference type="InterPro" id="IPR032820">
    <property type="entry name" value="ATPase_put"/>
</dbReference>
<proteinExistence type="predicted"/>
<evidence type="ECO:0000313" key="3">
    <source>
        <dbReference type="Proteomes" id="UP000199452"/>
    </source>
</evidence>
<gene>
    <name evidence="2" type="ORF">SAMN05216323_108612</name>
</gene>
<dbReference type="Proteomes" id="UP000199452">
    <property type="component" value="Unassembled WGS sequence"/>
</dbReference>
<feature type="transmembrane region" description="Helical" evidence="1">
    <location>
        <begin position="72"/>
        <end position="94"/>
    </location>
</feature>
<keyword evidence="1" id="KW-0472">Membrane</keyword>
<name>A0A1G6S435_9BACT</name>
<dbReference type="Pfam" id="PF09527">
    <property type="entry name" value="ATPase_gene1"/>
    <property type="match status" value="1"/>
</dbReference>
<accession>A0A1G6S435</accession>
<feature type="transmembrane region" description="Helical" evidence="1">
    <location>
        <begin position="36"/>
        <end position="60"/>
    </location>
</feature>
<evidence type="ECO:0000256" key="1">
    <source>
        <dbReference type="SAM" id="Phobius"/>
    </source>
</evidence>
<dbReference type="OrthoDB" id="466056at2"/>
<sequence length="109" mass="12526">MKTELSDKNNQDLFRKLVKEKAHRKLKAQHNDQKSVWFGLGMMGIVGWTITVPTLLGAGLGVWLDKNHPNTFSWTLSLLIIGLLVGCLTAWHWISKEHKEMNQKDEEDE</sequence>
<keyword evidence="1" id="KW-1133">Transmembrane helix</keyword>
<keyword evidence="1" id="KW-0812">Transmembrane</keyword>